<dbReference type="SUPFAM" id="SSF52058">
    <property type="entry name" value="L domain-like"/>
    <property type="match status" value="2"/>
</dbReference>
<evidence type="ECO:0000256" key="23">
    <source>
        <dbReference type="ARBA" id="ARBA00054320"/>
    </source>
</evidence>
<evidence type="ECO:0000259" key="29">
    <source>
        <dbReference type="PROSITE" id="PS50011"/>
    </source>
</evidence>
<keyword evidence="12 28" id="KW-0732">Signal</keyword>
<dbReference type="Pfam" id="PF00069">
    <property type="entry name" value="Pkinase"/>
    <property type="match status" value="1"/>
</dbReference>
<evidence type="ECO:0000256" key="27">
    <source>
        <dbReference type="SAM" id="Phobius"/>
    </source>
</evidence>
<dbReference type="InterPro" id="IPR011009">
    <property type="entry name" value="Kinase-like_dom_sf"/>
</dbReference>
<accession>A0ABC8ZYW4</accession>
<dbReference type="Gene3D" id="1.10.510.10">
    <property type="entry name" value="Transferase(Phosphotransferase) domain 1"/>
    <property type="match status" value="1"/>
</dbReference>
<keyword evidence="11 27" id="KW-0812">Transmembrane</keyword>
<comment type="function">
    <text evidence="24">The processed protein kinase Xa21 chain released by protein cleavage after X.oryzae pv. oryzae protein Ax21 detection translocates into the nucleus where it can bind and regulate WRKY62, a transcription factor. Confers resistance to the bacterial pathogen X.oryzae pv. oryzae (Xoo).</text>
</comment>
<dbReference type="FunFam" id="1.10.510.10:FF:000358">
    <property type="entry name" value="Putative leucine-rich repeat receptor-like serine/threonine-protein kinase"/>
    <property type="match status" value="1"/>
</dbReference>
<feature type="chain" id="PRO_5044843821" description="Receptor kinase-like protein Xa21" evidence="28">
    <location>
        <begin position="44"/>
        <end position="1035"/>
    </location>
</feature>
<protein>
    <recommendedName>
        <fullName evidence="25">Receptor kinase-like protein Xa21</fullName>
        <ecNumber evidence="5">2.7.11.1</ecNumber>
    </recommendedName>
</protein>
<proteinExistence type="inferred from homology"/>
<dbReference type="InterPro" id="IPR008271">
    <property type="entry name" value="Ser/Thr_kinase_AS"/>
</dbReference>
<evidence type="ECO:0000256" key="28">
    <source>
        <dbReference type="SAM" id="SignalP"/>
    </source>
</evidence>
<dbReference type="PROSITE" id="PS51450">
    <property type="entry name" value="LRR"/>
    <property type="match status" value="1"/>
</dbReference>
<keyword evidence="14 26" id="KW-0547">Nucleotide-binding</keyword>
<organism evidence="30 31">
    <name type="scientific">Urochloa decumbens</name>
    <dbReference type="NCBI Taxonomy" id="240449"/>
    <lineage>
        <taxon>Eukaryota</taxon>
        <taxon>Viridiplantae</taxon>
        <taxon>Streptophyta</taxon>
        <taxon>Embryophyta</taxon>
        <taxon>Tracheophyta</taxon>
        <taxon>Spermatophyta</taxon>
        <taxon>Magnoliopsida</taxon>
        <taxon>Liliopsida</taxon>
        <taxon>Poales</taxon>
        <taxon>Poaceae</taxon>
        <taxon>PACMAD clade</taxon>
        <taxon>Panicoideae</taxon>
        <taxon>Panicodae</taxon>
        <taxon>Paniceae</taxon>
        <taxon>Melinidinae</taxon>
        <taxon>Urochloa</taxon>
    </lineage>
</organism>
<dbReference type="GO" id="GO:0005886">
    <property type="term" value="C:plasma membrane"/>
    <property type="evidence" value="ECO:0007669"/>
    <property type="project" value="UniProtKB-SubCell"/>
</dbReference>
<dbReference type="Gene3D" id="3.80.10.10">
    <property type="entry name" value="Ribonuclease Inhibitor"/>
    <property type="match status" value="3"/>
</dbReference>
<dbReference type="Proteomes" id="UP001497457">
    <property type="component" value="Chromosome 2b"/>
</dbReference>
<reference evidence="30" key="1">
    <citation type="submission" date="2024-10" db="EMBL/GenBank/DDBJ databases">
        <authorList>
            <person name="Ryan C."/>
        </authorList>
    </citation>
    <scope>NUCLEOTIDE SEQUENCE [LARGE SCALE GENOMIC DNA]</scope>
</reference>
<evidence type="ECO:0000313" key="30">
    <source>
        <dbReference type="EMBL" id="CAL4968242.1"/>
    </source>
</evidence>
<comment type="subcellular location">
    <subcellularLocation>
        <location evidence="1">Cell membrane</location>
        <topology evidence="1">Single-pass membrane protein</topology>
    </subcellularLocation>
    <subcellularLocation>
        <location evidence="2">Endoplasmic reticulum membrane</location>
        <topology evidence="2">Single-pass membrane protein</topology>
    </subcellularLocation>
    <subcellularLocation>
        <location evidence="3">Membrane</location>
        <topology evidence="3">Single-pass type I membrane protein</topology>
    </subcellularLocation>
</comment>
<evidence type="ECO:0000256" key="12">
    <source>
        <dbReference type="ARBA" id="ARBA00022729"/>
    </source>
</evidence>
<keyword evidence="31" id="KW-1185">Reference proteome</keyword>
<evidence type="ECO:0000256" key="22">
    <source>
        <dbReference type="ARBA" id="ARBA00048679"/>
    </source>
</evidence>
<evidence type="ECO:0000256" key="4">
    <source>
        <dbReference type="ARBA" id="ARBA00008684"/>
    </source>
</evidence>
<dbReference type="InterPro" id="IPR051809">
    <property type="entry name" value="Plant_receptor-like_S/T_kinase"/>
</dbReference>
<evidence type="ECO:0000256" key="17">
    <source>
        <dbReference type="ARBA" id="ARBA00022989"/>
    </source>
</evidence>
<dbReference type="PANTHER" id="PTHR27008">
    <property type="entry name" value="OS04G0122200 PROTEIN"/>
    <property type="match status" value="1"/>
</dbReference>
<dbReference type="SMART" id="SM00220">
    <property type="entry name" value="S_TKc"/>
    <property type="match status" value="1"/>
</dbReference>
<comment type="similarity">
    <text evidence="4">Belongs to the protein kinase superfamily. Ser/Thr protein kinase family.</text>
</comment>
<evidence type="ECO:0000256" key="16">
    <source>
        <dbReference type="ARBA" id="ARBA00022840"/>
    </source>
</evidence>
<dbReference type="PROSITE" id="PS00108">
    <property type="entry name" value="PROTEIN_KINASE_ST"/>
    <property type="match status" value="1"/>
</dbReference>
<dbReference type="AlphaFoldDB" id="A0ABC8ZYW4"/>
<dbReference type="FunFam" id="3.80.10.10:FF:000288">
    <property type="entry name" value="LRR receptor-like serine/threonine-protein kinase EFR"/>
    <property type="match status" value="1"/>
</dbReference>
<comment type="catalytic activity">
    <reaction evidence="22">
        <text>L-seryl-[protein] + ATP = O-phospho-L-seryl-[protein] + ADP + H(+)</text>
        <dbReference type="Rhea" id="RHEA:17989"/>
        <dbReference type="Rhea" id="RHEA-COMP:9863"/>
        <dbReference type="Rhea" id="RHEA-COMP:11604"/>
        <dbReference type="ChEBI" id="CHEBI:15378"/>
        <dbReference type="ChEBI" id="CHEBI:29999"/>
        <dbReference type="ChEBI" id="CHEBI:30616"/>
        <dbReference type="ChEBI" id="CHEBI:83421"/>
        <dbReference type="ChEBI" id="CHEBI:456216"/>
        <dbReference type="EC" id="2.7.11.1"/>
    </reaction>
</comment>
<dbReference type="EC" id="2.7.11.1" evidence="5"/>
<keyword evidence="9" id="KW-0433">Leucine-rich repeat</keyword>
<evidence type="ECO:0000256" key="18">
    <source>
        <dbReference type="ARBA" id="ARBA00023136"/>
    </source>
</evidence>
<evidence type="ECO:0000256" key="10">
    <source>
        <dbReference type="ARBA" id="ARBA00022679"/>
    </source>
</evidence>
<dbReference type="GO" id="GO:0005524">
    <property type="term" value="F:ATP binding"/>
    <property type="evidence" value="ECO:0007669"/>
    <property type="project" value="UniProtKB-UniRule"/>
</dbReference>
<dbReference type="InterPro" id="IPR032675">
    <property type="entry name" value="LRR_dom_sf"/>
</dbReference>
<keyword evidence="15" id="KW-0418">Kinase</keyword>
<keyword evidence="10" id="KW-0808">Transferase</keyword>
<dbReference type="PROSITE" id="PS50011">
    <property type="entry name" value="PROTEIN_KINASE_DOM"/>
    <property type="match status" value="1"/>
</dbReference>
<evidence type="ECO:0000256" key="5">
    <source>
        <dbReference type="ARBA" id="ARBA00012513"/>
    </source>
</evidence>
<name>A0ABC8ZYW4_9POAL</name>
<evidence type="ECO:0000256" key="2">
    <source>
        <dbReference type="ARBA" id="ARBA00004389"/>
    </source>
</evidence>
<feature type="domain" description="Protein kinase" evidence="29">
    <location>
        <begin position="719"/>
        <end position="1025"/>
    </location>
</feature>
<feature type="binding site" evidence="26">
    <location>
        <position position="748"/>
    </location>
    <ligand>
        <name>ATP</name>
        <dbReference type="ChEBI" id="CHEBI:30616"/>
    </ligand>
</feature>
<dbReference type="FunFam" id="3.30.200.20:FF:000432">
    <property type="entry name" value="LRR receptor-like serine/threonine-protein kinase EFR"/>
    <property type="match status" value="1"/>
</dbReference>
<evidence type="ECO:0000256" key="8">
    <source>
        <dbReference type="ARBA" id="ARBA00022553"/>
    </source>
</evidence>
<keyword evidence="7" id="KW-0723">Serine/threonine-protein kinase</keyword>
<dbReference type="SMART" id="SM00369">
    <property type="entry name" value="LRR_TYP"/>
    <property type="match status" value="9"/>
</dbReference>
<sequence length="1035" mass="113207">MLRALRPSRGNESVMAANQPAKLAMLSLLPLLLLSFGVSNSRCSTIPDNSTDMLSLLDFKRVITGPGGVLSSWNTSIPHCQWEGVNCSLKHPGRVTVLSLGGLLLAGPISPSIGNLTFLETLNLSTNSFSGELPPLNRFHKLQRLVLSYNSLHGTIPDTLTNCTKLKWLDLSGNFLTGEIPLDISLLSNLNVFLLPRNNLIGMIPPSVKNMTQLHAVDFADNQLTGSIPHELGKSENLTGVILGGNRLSGGIPATLFNCSSLQLLDVSFNMLGQTLPSKITLPNLVFLFLNHNNFEGHIPASIGNISELQQLELASNSFTGKVPSSLGNLRMLNDLNLQINRLEANDRQSWEFIERLSNYSNLQLLSLNNNHFEGTIPDSIGKLSNNLQVLGLGTNKLSGIIPTSFRNLTGLTKLELSYNNLNGPILEWAGNMKNLEGIALDANNFTGSIPSSMSNLTKLTVLSLAENGFEGPIAPSLGSLPLLAYLNLSYNNLQGNIPKEIFHPKSSMTTCVLSYNKLEGPIPPEITNLGQLTELYLSSNKLTGEIPTTLGNCEELNIIKMDRNYLSGNISTTFSNLKSLTQLNLSHNNLSGFIPIQLGDLQNLTQLDLSYNDLQGEVPKDGVFGNAKSISLLGNQGLCGGVQDLHLRPCPTASRRKETQYYLIRVLIPLFGFMSLILLIYFMLTEKMSRTKHIRFPFFEEKLIKVSFSDLAQATQNFSESNLVGTGGYGSVYRGKLQKNKLDVAVKVLDLDMHGAEKSFLSECEALRNIQHRNLVPIVTACSTVDTEGKLFKALIYEFMTNGNLDVWLHHKGDGKASKCLNLTQRINIIVNVADALDYLHNDIGSRSIIHCDVKPSNILLDNDMVAHLGDFGIASFYRGSDSAPVGDPNTSSFGVKGTIGYIAPEYAGGGRASTCGDVYSFGIVVLEVLTGKRPTDPMFENGLNIVSFLEANFRDQIFQVIDATLQEECKPFSSNSTTEREVYHQCLSSSVEVALSCTRQYPTERANMRQAAAKLREIQASYVVGKSKKVLTK</sequence>
<dbReference type="Gene3D" id="3.30.200.20">
    <property type="entry name" value="Phosphorylase Kinase, domain 1"/>
    <property type="match status" value="1"/>
</dbReference>
<evidence type="ECO:0000256" key="14">
    <source>
        <dbReference type="ARBA" id="ARBA00022741"/>
    </source>
</evidence>
<dbReference type="PANTHER" id="PTHR27008:SF593">
    <property type="entry name" value="OS02G0615800 PROTEIN"/>
    <property type="match status" value="1"/>
</dbReference>
<comment type="catalytic activity">
    <reaction evidence="21">
        <text>L-threonyl-[protein] + ATP = O-phospho-L-threonyl-[protein] + ADP + H(+)</text>
        <dbReference type="Rhea" id="RHEA:46608"/>
        <dbReference type="Rhea" id="RHEA-COMP:11060"/>
        <dbReference type="Rhea" id="RHEA-COMP:11605"/>
        <dbReference type="ChEBI" id="CHEBI:15378"/>
        <dbReference type="ChEBI" id="CHEBI:30013"/>
        <dbReference type="ChEBI" id="CHEBI:30616"/>
        <dbReference type="ChEBI" id="CHEBI:61977"/>
        <dbReference type="ChEBI" id="CHEBI:456216"/>
        <dbReference type="EC" id="2.7.11.1"/>
    </reaction>
</comment>
<dbReference type="InterPro" id="IPR001611">
    <property type="entry name" value="Leu-rich_rpt"/>
</dbReference>
<feature type="transmembrane region" description="Helical" evidence="27">
    <location>
        <begin position="663"/>
        <end position="685"/>
    </location>
</feature>
<comment type="function">
    <text evidence="23">Receptor kinase that detects X.oryzae pv. oryzae protein Ax21 to promote innate immunity. Following X.oryzae pv. oryzae protein Ax21 detection, undergoes cleavage, releasing the processed protein kinase Xa21 chain.</text>
</comment>
<keyword evidence="19" id="KW-0675">Receptor</keyword>
<keyword evidence="6" id="KW-1003">Cell membrane</keyword>
<evidence type="ECO:0000256" key="25">
    <source>
        <dbReference type="ARBA" id="ARBA00072040"/>
    </source>
</evidence>
<dbReference type="Pfam" id="PF13855">
    <property type="entry name" value="LRR_8"/>
    <property type="match status" value="2"/>
</dbReference>
<evidence type="ECO:0000256" key="21">
    <source>
        <dbReference type="ARBA" id="ARBA00047899"/>
    </source>
</evidence>
<dbReference type="PRINTS" id="PR00019">
    <property type="entry name" value="LEURICHRPT"/>
</dbReference>
<gene>
    <name evidence="30" type="ORF">URODEC1_LOCUS48902</name>
</gene>
<evidence type="ECO:0000256" key="7">
    <source>
        <dbReference type="ARBA" id="ARBA00022527"/>
    </source>
</evidence>
<dbReference type="GO" id="GO:0004674">
    <property type="term" value="F:protein serine/threonine kinase activity"/>
    <property type="evidence" value="ECO:0007669"/>
    <property type="project" value="UniProtKB-KW"/>
</dbReference>
<dbReference type="FunFam" id="3.80.10.10:FF:000905">
    <property type="entry name" value="Receptor-like protein kinase 7"/>
    <property type="match status" value="1"/>
</dbReference>
<keyword evidence="13" id="KW-0677">Repeat</keyword>
<dbReference type="Pfam" id="PF08263">
    <property type="entry name" value="LRRNT_2"/>
    <property type="match status" value="1"/>
</dbReference>
<evidence type="ECO:0000256" key="13">
    <source>
        <dbReference type="ARBA" id="ARBA00022737"/>
    </source>
</evidence>
<evidence type="ECO:0000256" key="20">
    <source>
        <dbReference type="ARBA" id="ARBA00023180"/>
    </source>
</evidence>
<dbReference type="SUPFAM" id="SSF56112">
    <property type="entry name" value="Protein kinase-like (PK-like)"/>
    <property type="match status" value="1"/>
</dbReference>
<keyword evidence="17 27" id="KW-1133">Transmembrane helix</keyword>
<dbReference type="InterPro" id="IPR000719">
    <property type="entry name" value="Prot_kinase_dom"/>
</dbReference>
<feature type="signal peptide" evidence="28">
    <location>
        <begin position="1"/>
        <end position="43"/>
    </location>
</feature>
<evidence type="ECO:0000313" key="31">
    <source>
        <dbReference type="Proteomes" id="UP001497457"/>
    </source>
</evidence>
<keyword evidence="20" id="KW-0325">Glycoprotein</keyword>
<evidence type="ECO:0000256" key="1">
    <source>
        <dbReference type="ARBA" id="ARBA00004162"/>
    </source>
</evidence>
<dbReference type="Pfam" id="PF00560">
    <property type="entry name" value="LRR_1"/>
    <property type="match status" value="7"/>
</dbReference>
<evidence type="ECO:0000256" key="9">
    <source>
        <dbReference type="ARBA" id="ARBA00022614"/>
    </source>
</evidence>
<keyword evidence="18 27" id="KW-0472">Membrane</keyword>
<dbReference type="InterPro" id="IPR017441">
    <property type="entry name" value="Protein_kinase_ATP_BS"/>
</dbReference>
<evidence type="ECO:0000256" key="3">
    <source>
        <dbReference type="ARBA" id="ARBA00004479"/>
    </source>
</evidence>
<keyword evidence="16 26" id="KW-0067">ATP-binding</keyword>
<keyword evidence="8" id="KW-0597">Phosphoprotein</keyword>
<dbReference type="PROSITE" id="PS00107">
    <property type="entry name" value="PROTEIN_KINASE_ATP"/>
    <property type="match status" value="1"/>
</dbReference>
<evidence type="ECO:0000256" key="19">
    <source>
        <dbReference type="ARBA" id="ARBA00023170"/>
    </source>
</evidence>
<evidence type="ECO:0000256" key="6">
    <source>
        <dbReference type="ARBA" id="ARBA00022475"/>
    </source>
</evidence>
<dbReference type="InterPro" id="IPR003591">
    <property type="entry name" value="Leu-rich_rpt_typical-subtyp"/>
</dbReference>
<dbReference type="EMBL" id="OZ075112">
    <property type="protein sequence ID" value="CAL4968242.1"/>
    <property type="molecule type" value="Genomic_DNA"/>
</dbReference>
<evidence type="ECO:0000256" key="26">
    <source>
        <dbReference type="PROSITE-ProRule" id="PRU10141"/>
    </source>
</evidence>
<dbReference type="InterPro" id="IPR013210">
    <property type="entry name" value="LRR_N_plant-typ"/>
</dbReference>
<evidence type="ECO:0000256" key="24">
    <source>
        <dbReference type="ARBA" id="ARBA00056628"/>
    </source>
</evidence>
<dbReference type="GO" id="GO:0005789">
    <property type="term" value="C:endoplasmic reticulum membrane"/>
    <property type="evidence" value="ECO:0007669"/>
    <property type="project" value="UniProtKB-SubCell"/>
</dbReference>
<evidence type="ECO:0000256" key="15">
    <source>
        <dbReference type="ARBA" id="ARBA00022777"/>
    </source>
</evidence>
<evidence type="ECO:0000256" key="11">
    <source>
        <dbReference type="ARBA" id="ARBA00022692"/>
    </source>
</evidence>